<dbReference type="OrthoDB" id="165521at2"/>
<dbReference type="Gene3D" id="2.30.29.50">
    <property type="entry name" value="Bacterial Pleckstrin homology domain"/>
    <property type="match status" value="1"/>
</dbReference>
<keyword evidence="3" id="KW-1185">Reference proteome</keyword>
<dbReference type="Pfam" id="PF08000">
    <property type="entry name" value="bPH_1"/>
    <property type="match status" value="1"/>
</dbReference>
<reference evidence="2 3" key="1">
    <citation type="submission" date="2018-10" db="EMBL/GenBank/DDBJ databases">
        <title>Isolation, diversity and antifungal activity of actinobacteria from wheat.</title>
        <authorList>
            <person name="Han C."/>
        </authorList>
    </citation>
    <scope>NUCLEOTIDE SEQUENCE [LARGE SCALE GENOMIC DNA]</scope>
    <source>
        <strain evidence="2 3">NEAU-YY56</strain>
    </source>
</reference>
<accession>A0A3M2JFW6</accession>
<dbReference type="SUPFAM" id="SSF50729">
    <property type="entry name" value="PH domain-like"/>
    <property type="match status" value="1"/>
</dbReference>
<dbReference type="Proteomes" id="UP000269289">
    <property type="component" value="Unassembled WGS sequence"/>
</dbReference>
<evidence type="ECO:0000259" key="1">
    <source>
        <dbReference type="Pfam" id="PF08000"/>
    </source>
</evidence>
<organism evidence="2 3">
    <name type="scientific">Cellulomonas triticagri</name>
    <dbReference type="NCBI Taxonomy" id="2483352"/>
    <lineage>
        <taxon>Bacteria</taxon>
        <taxon>Bacillati</taxon>
        <taxon>Actinomycetota</taxon>
        <taxon>Actinomycetes</taxon>
        <taxon>Micrococcales</taxon>
        <taxon>Cellulomonadaceae</taxon>
        <taxon>Cellulomonas</taxon>
    </lineage>
</organism>
<dbReference type="AlphaFoldDB" id="A0A3M2JFW6"/>
<comment type="caution">
    <text evidence="2">The sequence shown here is derived from an EMBL/GenBank/DDBJ whole genome shotgun (WGS) entry which is preliminary data.</text>
</comment>
<dbReference type="InterPro" id="IPR037063">
    <property type="entry name" value="PHb_sf"/>
</dbReference>
<name>A0A3M2JFW6_9CELL</name>
<sequence>MTEIPHDKRDQLEQITSGLLQGEQVYAVYDCTGAGTGFVGLTDKRVIMQDNSFVGKKSALTSIPYAQIRSVSVVSNKSWGGGFFSSSAIALDVGGVVHEAEFRGEQKARHVHDLILWKLLGA</sequence>
<feature type="domain" description="Bacterial Pleckstrin homology" evidence="1">
    <location>
        <begin position="13"/>
        <end position="75"/>
    </location>
</feature>
<evidence type="ECO:0000313" key="2">
    <source>
        <dbReference type="EMBL" id="RMI12917.1"/>
    </source>
</evidence>
<gene>
    <name evidence="2" type="ORF">EBM89_06580</name>
</gene>
<protein>
    <recommendedName>
        <fullName evidence="1">Bacterial Pleckstrin homology domain-containing protein</fullName>
    </recommendedName>
</protein>
<proteinExistence type="predicted"/>
<evidence type="ECO:0000313" key="3">
    <source>
        <dbReference type="Proteomes" id="UP000269289"/>
    </source>
</evidence>
<dbReference type="RefSeq" id="WP_122148656.1">
    <property type="nucleotide sequence ID" value="NZ_RFFI01000026.1"/>
</dbReference>
<dbReference type="EMBL" id="RFFI01000026">
    <property type="protein sequence ID" value="RMI12917.1"/>
    <property type="molecule type" value="Genomic_DNA"/>
</dbReference>
<dbReference type="InterPro" id="IPR012544">
    <property type="entry name" value="PHb"/>
</dbReference>